<name>A0A9J6G137_HAELO</name>
<accession>A0A9J6G137</accession>
<feature type="region of interest" description="Disordered" evidence="1">
    <location>
        <begin position="258"/>
        <end position="353"/>
    </location>
</feature>
<comment type="caution">
    <text evidence="2">The sequence shown here is derived from an EMBL/GenBank/DDBJ whole genome shotgun (WGS) entry which is preliminary data.</text>
</comment>
<protein>
    <submittedName>
        <fullName evidence="2">Uncharacterized protein</fullName>
    </submittedName>
</protein>
<dbReference type="EMBL" id="JABSTR010000005">
    <property type="protein sequence ID" value="KAH9372126.1"/>
    <property type="molecule type" value="Genomic_DNA"/>
</dbReference>
<dbReference type="OrthoDB" id="6776451at2759"/>
<dbReference type="VEuPathDB" id="VectorBase:HLOH_049969"/>
<keyword evidence="3" id="KW-1185">Reference proteome</keyword>
<reference evidence="2 3" key="1">
    <citation type="journal article" date="2020" name="Cell">
        <title>Large-Scale Comparative Analyses of Tick Genomes Elucidate Their Genetic Diversity and Vector Capacities.</title>
        <authorList>
            <consortium name="Tick Genome and Microbiome Consortium (TIGMIC)"/>
            <person name="Jia N."/>
            <person name="Wang J."/>
            <person name="Shi W."/>
            <person name="Du L."/>
            <person name="Sun Y."/>
            <person name="Zhan W."/>
            <person name="Jiang J.F."/>
            <person name="Wang Q."/>
            <person name="Zhang B."/>
            <person name="Ji P."/>
            <person name="Bell-Sakyi L."/>
            <person name="Cui X.M."/>
            <person name="Yuan T.T."/>
            <person name="Jiang B.G."/>
            <person name="Yang W.F."/>
            <person name="Lam T.T."/>
            <person name="Chang Q.C."/>
            <person name="Ding S.J."/>
            <person name="Wang X.J."/>
            <person name="Zhu J.G."/>
            <person name="Ruan X.D."/>
            <person name="Zhao L."/>
            <person name="Wei J.T."/>
            <person name="Ye R.Z."/>
            <person name="Que T.C."/>
            <person name="Du C.H."/>
            <person name="Zhou Y.H."/>
            <person name="Cheng J.X."/>
            <person name="Dai P.F."/>
            <person name="Guo W.B."/>
            <person name="Han X.H."/>
            <person name="Huang E.J."/>
            <person name="Li L.F."/>
            <person name="Wei W."/>
            <person name="Gao Y.C."/>
            <person name="Liu J.Z."/>
            <person name="Shao H.Z."/>
            <person name="Wang X."/>
            <person name="Wang C.C."/>
            <person name="Yang T.C."/>
            <person name="Huo Q.B."/>
            <person name="Li W."/>
            <person name="Chen H.Y."/>
            <person name="Chen S.E."/>
            <person name="Zhou L.G."/>
            <person name="Ni X.B."/>
            <person name="Tian J.H."/>
            <person name="Sheng Y."/>
            <person name="Liu T."/>
            <person name="Pan Y.S."/>
            <person name="Xia L.Y."/>
            <person name="Li J."/>
            <person name="Zhao F."/>
            <person name="Cao W.C."/>
        </authorList>
    </citation>
    <scope>NUCLEOTIDE SEQUENCE [LARGE SCALE GENOMIC DNA]</scope>
    <source>
        <strain evidence="2">HaeL-2018</strain>
    </source>
</reference>
<evidence type="ECO:0000313" key="3">
    <source>
        <dbReference type="Proteomes" id="UP000821853"/>
    </source>
</evidence>
<feature type="compositionally biased region" description="Basic residues" evidence="1">
    <location>
        <begin position="279"/>
        <end position="301"/>
    </location>
</feature>
<organism evidence="2 3">
    <name type="scientific">Haemaphysalis longicornis</name>
    <name type="common">Bush tick</name>
    <dbReference type="NCBI Taxonomy" id="44386"/>
    <lineage>
        <taxon>Eukaryota</taxon>
        <taxon>Metazoa</taxon>
        <taxon>Ecdysozoa</taxon>
        <taxon>Arthropoda</taxon>
        <taxon>Chelicerata</taxon>
        <taxon>Arachnida</taxon>
        <taxon>Acari</taxon>
        <taxon>Parasitiformes</taxon>
        <taxon>Ixodida</taxon>
        <taxon>Ixodoidea</taxon>
        <taxon>Ixodidae</taxon>
        <taxon>Haemaphysalinae</taxon>
        <taxon>Haemaphysalis</taxon>
    </lineage>
</organism>
<dbReference type="AlphaFoldDB" id="A0A9J6G137"/>
<dbReference type="OMA" id="CSADIMN"/>
<evidence type="ECO:0000256" key="1">
    <source>
        <dbReference type="SAM" id="MobiDB-lite"/>
    </source>
</evidence>
<evidence type="ECO:0000313" key="2">
    <source>
        <dbReference type="EMBL" id="KAH9372126.1"/>
    </source>
</evidence>
<proteinExistence type="predicted"/>
<feature type="compositionally biased region" description="Basic and acidic residues" evidence="1">
    <location>
        <begin position="302"/>
        <end position="314"/>
    </location>
</feature>
<dbReference type="Proteomes" id="UP000821853">
    <property type="component" value="Chromosome 3"/>
</dbReference>
<gene>
    <name evidence="2" type="ORF">HPB48_009325</name>
</gene>
<sequence>MSSETDSLWQTVYHSRRHSQDVATIVIRPSGIPLAKIKPPELMQALAATAHLTPSEITDSILQPRPQQNLSAVKTFRPSAQQKLLAIRSFLLASTEVPVTTYEAAPTDSCRGVIHGVPAGTSPQELLSHLISTRPPIIKARMMGSTETALITFEGSFVPRSVLYYQAEYRCHPECPKAQFCQRCHKIGHRKDVCTLPPSTELCQTCSEDLTKLPPGQEHDCYATCRNCKGSHFSTWAECPEKLKADAKVTQQAYRRGLATRKTDDQSFPASQAPDNHRSRSQSRHRHPNTTVRIHHQRQNSKHNETRPTERQDASHSPAAQAPRHQTVSQPLSPSPPPRGLKPASTPITASAS</sequence>